<dbReference type="InterPro" id="IPR003692">
    <property type="entry name" value="Hydantoinase_B"/>
</dbReference>
<dbReference type="PANTHER" id="PTHR11365">
    <property type="entry name" value="5-OXOPROLINASE RELATED"/>
    <property type="match status" value="1"/>
</dbReference>
<gene>
    <name evidence="3" type="ORF">PG994_003157</name>
</gene>
<evidence type="ECO:0000313" key="4">
    <source>
        <dbReference type="Proteomes" id="UP001480595"/>
    </source>
</evidence>
<comment type="caution">
    <text evidence="3">The sequence shown here is derived from an EMBL/GenBank/DDBJ whole genome shotgun (WGS) entry which is preliminary data.</text>
</comment>
<dbReference type="EMBL" id="JAQQWL010000003">
    <property type="protein sequence ID" value="KAK8079350.1"/>
    <property type="molecule type" value="Genomic_DNA"/>
</dbReference>
<reference evidence="3 4" key="1">
    <citation type="submission" date="2023-01" db="EMBL/GenBank/DDBJ databases">
        <title>Analysis of 21 Apiospora genomes using comparative genomics revels a genus with tremendous synthesis potential of carbohydrate active enzymes and secondary metabolites.</title>
        <authorList>
            <person name="Sorensen T."/>
        </authorList>
    </citation>
    <scope>NUCLEOTIDE SEQUENCE [LARGE SCALE GENOMIC DNA]</scope>
    <source>
        <strain evidence="3 4">CBS 135458</strain>
    </source>
</reference>
<proteinExistence type="predicted"/>
<accession>A0ABR1W780</accession>
<keyword evidence="4" id="KW-1185">Reference proteome</keyword>
<dbReference type="RefSeq" id="XP_066720421.1">
    <property type="nucleotide sequence ID" value="XM_066854566.1"/>
</dbReference>
<protein>
    <recommendedName>
        <fullName evidence="2">Hydantoinase B/oxoprolinase domain-containing protein</fullName>
    </recommendedName>
</protein>
<dbReference type="GeneID" id="92087629"/>
<feature type="region of interest" description="Disordered" evidence="1">
    <location>
        <begin position="89"/>
        <end position="109"/>
    </location>
</feature>
<dbReference type="InterPro" id="IPR045079">
    <property type="entry name" value="Oxoprolinase-like"/>
</dbReference>
<organism evidence="3 4">
    <name type="scientific">Apiospora phragmitis</name>
    <dbReference type="NCBI Taxonomy" id="2905665"/>
    <lineage>
        <taxon>Eukaryota</taxon>
        <taxon>Fungi</taxon>
        <taxon>Dikarya</taxon>
        <taxon>Ascomycota</taxon>
        <taxon>Pezizomycotina</taxon>
        <taxon>Sordariomycetes</taxon>
        <taxon>Xylariomycetidae</taxon>
        <taxon>Amphisphaeriales</taxon>
        <taxon>Apiosporaceae</taxon>
        <taxon>Apiospora</taxon>
    </lineage>
</organism>
<dbReference type="PANTHER" id="PTHR11365:SF2">
    <property type="entry name" value="5-OXOPROLINASE"/>
    <property type="match status" value="1"/>
</dbReference>
<evidence type="ECO:0000259" key="2">
    <source>
        <dbReference type="Pfam" id="PF02538"/>
    </source>
</evidence>
<dbReference type="Proteomes" id="UP001480595">
    <property type="component" value="Unassembled WGS sequence"/>
</dbReference>
<sequence>MRPVPVHLQHVATPSSTSTIYTWENCDEGDVLVSIHSQAAVLIRQTICSTGPRGHHLDIGGYWKVYASGFDHALAGGCRNQVLLPGATATSMRPGSSRSSSSRAASQSQRLLTVGDNLSDLKAQVAANAKAARSSTRLMAEYGSARCTSTCARDYLDNGSMMQVAITVDETGFGTFDFTGIVRDAVQHERAARHHLLGAHLHPAPDSSNPTFRSTRAALVLTKVILPKNSFLNPSAGPVWLLRASPQGFFKREGVHMTNTRTTDVEIIEKRYPVLLREFSICRGSGGRGQFSGGDGVVRDWELPWCR</sequence>
<dbReference type="Pfam" id="PF02538">
    <property type="entry name" value="Hydantoinase_B"/>
    <property type="match status" value="1"/>
</dbReference>
<evidence type="ECO:0000313" key="3">
    <source>
        <dbReference type="EMBL" id="KAK8079350.1"/>
    </source>
</evidence>
<feature type="domain" description="Hydantoinase B/oxoprolinase" evidence="2">
    <location>
        <begin position="255"/>
        <end position="302"/>
    </location>
</feature>
<evidence type="ECO:0000256" key="1">
    <source>
        <dbReference type="SAM" id="MobiDB-lite"/>
    </source>
</evidence>
<feature type="compositionally biased region" description="Low complexity" evidence="1">
    <location>
        <begin position="96"/>
        <end position="109"/>
    </location>
</feature>
<name>A0ABR1W780_9PEZI</name>